<name>A0A1U7J0V3_9CYAN</name>
<dbReference type="Proteomes" id="UP000185557">
    <property type="component" value="Unassembled WGS sequence"/>
</dbReference>
<reference evidence="2 3" key="1">
    <citation type="submission" date="2016-11" db="EMBL/GenBank/DDBJ databases">
        <title>Draft Genome Sequences of Nine Cyanobacterial Strains from Diverse Habitats.</title>
        <authorList>
            <person name="Zhu T."/>
            <person name="Hou S."/>
            <person name="Lu X."/>
            <person name="Hess W.R."/>
        </authorList>
    </citation>
    <scope>NUCLEOTIDE SEQUENCE [LARGE SCALE GENOMIC DNA]</scope>
    <source>
        <strain evidence="2 3">NIES-30</strain>
    </source>
</reference>
<protein>
    <submittedName>
        <fullName evidence="2">Uncharacterized protein</fullName>
    </submittedName>
</protein>
<evidence type="ECO:0000313" key="2">
    <source>
        <dbReference type="EMBL" id="OKH45195.1"/>
    </source>
</evidence>
<gene>
    <name evidence="2" type="ORF">NIES30_20690</name>
</gene>
<accession>A0A1U7J0V3</accession>
<feature type="compositionally biased region" description="Polar residues" evidence="1">
    <location>
        <begin position="59"/>
        <end position="68"/>
    </location>
</feature>
<evidence type="ECO:0000256" key="1">
    <source>
        <dbReference type="SAM" id="MobiDB-lite"/>
    </source>
</evidence>
<organism evidence="2 3">
    <name type="scientific">Phormidium tenue NIES-30</name>
    <dbReference type="NCBI Taxonomy" id="549789"/>
    <lineage>
        <taxon>Bacteria</taxon>
        <taxon>Bacillati</taxon>
        <taxon>Cyanobacteriota</taxon>
        <taxon>Cyanophyceae</taxon>
        <taxon>Oscillatoriophycideae</taxon>
        <taxon>Oscillatoriales</taxon>
        <taxon>Oscillatoriaceae</taxon>
        <taxon>Phormidium</taxon>
    </lineage>
</organism>
<comment type="caution">
    <text evidence="2">The sequence shown here is derived from an EMBL/GenBank/DDBJ whole genome shotgun (WGS) entry which is preliminary data.</text>
</comment>
<sequence>MKATLIRVFIWPSGAALLVGFSMLSLLLLHWPHSEAEQQASGNRDEFPGQRRGGGTHWVNGQHNDTMA</sequence>
<evidence type="ECO:0000313" key="3">
    <source>
        <dbReference type="Proteomes" id="UP000185557"/>
    </source>
</evidence>
<dbReference type="EMBL" id="MRCG01000018">
    <property type="protein sequence ID" value="OKH45195.1"/>
    <property type="molecule type" value="Genomic_DNA"/>
</dbReference>
<keyword evidence="3" id="KW-1185">Reference proteome</keyword>
<dbReference type="RefSeq" id="WP_073610346.1">
    <property type="nucleotide sequence ID" value="NZ_MRCG01000018.1"/>
</dbReference>
<proteinExistence type="predicted"/>
<dbReference type="OrthoDB" id="583472at2"/>
<dbReference type="AlphaFoldDB" id="A0A1U7J0V3"/>
<feature type="region of interest" description="Disordered" evidence="1">
    <location>
        <begin position="38"/>
        <end position="68"/>
    </location>
</feature>